<dbReference type="Pfam" id="PF00676">
    <property type="entry name" value="E1_dh"/>
    <property type="match status" value="1"/>
</dbReference>
<evidence type="ECO:0000313" key="3">
    <source>
        <dbReference type="Proteomes" id="UP000436088"/>
    </source>
</evidence>
<evidence type="ECO:0000259" key="1">
    <source>
        <dbReference type="Pfam" id="PF00676"/>
    </source>
</evidence>
<protein>
    <submittedName>
        <fullName evidence="2">Zinc finger C-x8-C-x5-C-x3-H type family protein isoform 1</fullName>
    </submittedName>
</protein>
<dbReference type="AlphaFoldDB" id="A0A6A2ZAP6"/>
<name>A0A6A2ZAP6_HIBSY</name>
<dbReference type="EMBL" id="VEPZ02001181">
    <property type="protein sequence ID" value="KAE8688797.1"/>
    <property type="molecule type" value="Genomic_DNA"/>
</dbReference>
<reference evidence="2" key="1">
    <citation type="submission" date="2019-09" db="EMBL/GenBank/DDBJ databases">
        <title>Draft genome information of white flower Hibiscus syriacus.</title>
        <authorList>
            <person name="Kim Y.-M."/>
        </authorList>
    </citation>
    <scope>NUCLEOTIDE SEQUENCE [LARGE SCALE GENOMIC DNA]</scope>
    <source>
        <tissue evidence="2">Leaf</tissue>
    </source>
</reference>
<dbReference type="InterPro" id="IPR001017">
    <property type="entry name" value="DH_E1"/>
</dbReference>
<dbReference type="GO" id="GO:0016624">
    <property type="term" value="F:oxidoreductase activity, acting on the aldehyde or oxo group of donors, disulfide as acceptor"/>
    <property type="evidence" value="ECO:0007669"/>
    <property type="project" value="InterPro"/>
</dbReference>
<gene>
    <name evidence="2" type="ORF">F3Y22_tig00110956pilonHSYRG00248</name>
</gene>
<dbReference type="Proteomes" id="UP000436088">
    <property type="component" value="Unassembled WGS sequence"/>
</dbReference>
<comment type="caution">
    <text evidence="2">The sequence shown here is derived from an EMBL/GenBank/DDBJ whole genome shotgun (WGS) entry which is preliminary data.</text>
</comment>
<organism evidence="2 3">
    <name type="scientific">Hibiscus syriacus</name>
    <name type="common">Rose of Sharon</name>
    <dbReference type="NCBI Taxonomy" id="106335"/>
    <lineage>
        <taxon>Eukaryota</taxon>
        <taxon>Viridiplantae</taxon>
        <taxon>Streptophyta</taxon>
        <taxon>Embryophyta</taxon>
        <taxon>Tracheophyta</taxon>
        <taxon>Spermatophyta</taxon>
        <taxon>Magnoliopsida</taxon>
        <taxon>eudicotyledons</taxon>
        <taxon>Gunneridae</taxon>
        <taxon>Pentapetalae</taxon>
        <taxon>rosids</taxon>
        <taxon>malvids</taxon>
        <taxon>Malvales</taxon>
        <taxon>Malvaceae</taxon>
        <taxon>Malvoideae</taxon>
        <taxon>Hibiscus</taxon>
    </lineage>
</organism>
<accession>A0A6A2ZAP6</accession>
<feature type="domain" description="Dehydrogenase E1 component" evidence="1">
    <location>
        <begin position="173"/>
        <end position="220"/>
    </location>
</feature>
<evidence type="ECO:0000313" key="2">
    <source>
        <dbReference type="EMBL" id="KAE8688797.1"/>
    </source>
</evidence>
<proteinExistence type="predicted"/>
<sequence length="235" mass="26632">MSYGITFNKTQCPNSEDERDHMSKILYASAIRSIMYQRGRGGALMQMELCDVHSETKLMPYHLLQEHLLRRSLSQVCTQKNNTAFLSEPETFDQLQVPLDLFGKSAAYLKGIKKLCWTMALLFNEENGGVQESGGCLGGETLTITQVTTISNRDTAVQVEFLEAARPAIKRPRIAEPNKALLTKKDFIINAYRDHCIFMGRGGTLLEVFVELMGTAEWRASKSTSYYKHRDFFLV</sequence>
<keyword evidence="3" id="KW-1185">Reference proteome</keyword>